<dbReference type="EMBL" id="JABEZZ010000009">
    <property type="protein sequence ID" value="MBA0594399.1"/>
    <property type="molecule type" value="Genomic_DNA"/>
</dbReference>
<reference evidence="2 3" key="1">
    <citation type="journal article" date="2019" name="Genome Biol. Evol.">
        <title>Insights into the evolution of the New World diploid cottons (Gossypium, subgenus Houzingenia) based on genome sequencing.</title>
        <authorList>
            <person name="Grover C.E."/>
            <person name="Arick M.A. 2nd"/>
            <person name="Thrash A."/>
            <person name="Conover J.L."/>
            <person name="Sanders W.S."/>
            <person name="Peterson D.G."/>
            <person name="Frelichowski J.E."/>
            <person name="Scheffler J.A."/>
            <person name="Scheffler B.E."/>
            <person name="Wendel J.F."/>
        </authorList>
    </citation>
    <scope>NUCLEOTIDE SEQUENCE [LARGE SCALE GENOMIC DNA]</scope>
    <source>
        <strain evidence="2">8</strain>
        <tissue evidence="2">Leaf</tissue>
    </source>
</reference>
<gene>
    <name evidence="2" type="ORF">Gorai_011304</name>
</gene>
<dbReference type="PANTHER" id="PTHR48048:SF45">
    <property type="entry name" value="GLYCOSYLTRANSFERASE"/>
    <property type="match status" value="1"/>
</dbReference>
<evidence type="ECO:0000256" key="1">
    <source>
        <dbReference type="ARBA" id="ARBA00009995"/>
    </source>
</evidence>
<comment type="caution">
    <text evidence="2">The sequence shown here is derived from an EMBL/GenBank/DDBJ whole genome shotgun (WGS) entry which is preliminary data.</text>
</comment>
<evidence type="ECO:0000313" key="2">
    <source>
        <dbReference type="EMBL" id="MBA0594399.1"/>
    </source>
</evidence>
<feature type="non-terminal residue" evidence="2">
    <location>
        <position position="1"/>
    </location>
</feature>
<protein>
    <submittedName>
        <fullName evidence="2">Uncharacterized protein</fullName>
    </submittedName>
</protein>
<dbReference type="GO" id="GO:0035251">
    <property type="term" value="F:UDP-glucosyltransferase activity"/>
    <property type="evidence" value="ECO:0007669"/>
    <property type="project" value="InterPro"/>
</dbReference>
<comment type="similarity">
    <text evidence="1">Belongs to the UDP-glycosyltransferase family.</text>
</comment>
<organism evidence="2 3">
    <name type="scientific">Gossypium raimondii</name>
    <name type="common">Peruvian cotton</name>
    <name type="synonym">Gossypium klotzschianum subsp. raimondii</name>
    <dbReference type="NCBI Taxonomy" id="29730"/>
    <lineage>
        <taxon>Eukaryota</taxon>
        <taxon>Viridiplantae</taxon>
        <taxon>Streptophyta</taxon>
        <taxon>Embryophyta</taxon>
        <taxon>Tracheophyta</taxon>
        <taxon>Spermatophyta</taxon>
        <taxon>Magnoliopsida</taxon>
        <taxon>eudicotyledons</taxon>
        <taxon>Gunneridae</taxon>
        <taxon>Pentapetalae</taxon>
        <taxon>rosids</taxon>
        <taxon>malvids</taxon>
        <taxon>Malvales</taxon>
        <taxon>Malvaceae</taxon>
        <taxon>Malvoideae</taxon>
        <taxon>Gossypium</taxon>
    </lineage>
</organism>
<name>A0A7J8PYP7_GOSRA</name>
<sequence>IQVSRVDPPPLHLWTLAPEAFIYALIQSYIPHVRNAVTNILSMKSTSDSTREALHRQISSEFEYPNPDNPNKDLGHLIPGFANPVPSCVLPSFMFNKHGSYTAFVKIAERFKDAKGIVINTFEELETYALSCFVNGQNPPIYPVGPVIHLDSLPHPELDQLQRDRIMKW</sequence>
<evidence type="ECO:0000313" key="3">
    <source>
        <dbReference type="Proteomes" id="UP000593578"/>
    </source>
</evidence>
<dbReference type="Gene3D" id="3.40.50.2000">
    <property type="entry name" value="Glycogen Phosphorylase B"/>
    <property type="match status" value="1"/>
</dbReference>
<dbReference type="InterPro" id="IPR050481">
    <property type="entry name" value="UDP-glycosyltransf_plant"/>
</dbReference>
<accession>A0A7J8PYP7</accession>
<dbReference type="SUPFAM" id="SSF53756">
    <property type="entry name" value="UDP-Glycosyltransferase/glycogen phosphorylase"/>
    <property type="match status" value="1"/>
</dbReference>
<dbReference type="PANTHER" id="PTHR48048">
    <property type="entry name" value="GLYCOSYLTRANSFERASE"/>
    <property type="match status" value="1"/>
</dbReference>
<feature type="non-terminal residue" evidence="2">
    <location>
        <position position="169"/>
    </location>
</feature>
<dbReference type="AlphaFoldDB" id="A0A7J8PYP7"/>
<proteinExistence type="inferred from homology"/>
<dbReference type="Proteomes" id="UP000593578">
    <property type="component" value="Unassembled WGS sequence"/>
</dbReference>